<evidence type="ECO:0000256" key="2">
    <source>
        <dbReference type="ARBA" id="ARBA00022692"/>
    </source>
</evidence>
<feature type="transmembrane region" description="Helical" evidence="6">
    <location>
        <begin position="261"/>
        <end position="284"/>
    </location>
</feature>
<feature type="transmembrane region" description="Helical" evidence="6">
    <location>
        <begin position="21"/>
        <end position="40"/>
    </location>
</feature>
<dbReference type="Pfam" id="PF14378">
    <property type="entry name" value="PAP2_3"/>
    <property type="match status" value="1"/>
</dbReference>
<evidence type="ECO:0000256" key="5">
    <source>
        <dbReference type="SAM" id="MobiDB-lite"/>
    </source>
</evidence>
<feature type="transmembrane region" description="Helical" evidence="6">
    <location>
        <begin position="291"/>
        <end position="309"/>
    </location>
</feature>
<feature type="compositionally biased region" description="Basic and acidic residues" evidence="5">
    <location>
        <begin position="362"/>
        <end position="372"/>
    </location>
</feature>
<dbReference type="GO" id="GO:0016020">
    <property type="term" value="C:membrane"/>
    <property type="evidence" value="ECO:0007669"/>
    <property type="project" value="UniProtKB-SubCell"/>
</dbReference>
<dbReference type="PANTHER" id="PTHR31310:SF7">
    <property type="entry name" value="PA-PHOSPHATASE RELATED-FAMILY PROTEIN DDB_G0268928"/>
    <property type="match status" value="1"/>
</dbReference>
<reference evidence="8 9" key="1">
    <citation type="submission" date="2017-06" db="EMBL/GenBank/DDBJ databases">
        <authorList>
            <person name="Kim H.J."/>
            <person name="Triplett B.A."/>
        </authorList>
    </citation>
    <scope>NUCLEOTIDE SEQUENCE [LARGE SCALE GENOMIC DNA]</scope>
    <source>
        <strain evidence="8 9">DSM 45207</strain>
    </source>
</reference>
<accession>A0A238YUT0</accession>
<evidence type="ECO:0000259" key="7">
    <source>
        <dbReference type="Pfam" id="PF14378"/>
    </source>
</evidence>
<dbReference type="PANTHER" id="PTHR31310">
    <property type="match status" value="1"/>
</dbReference>
<feature type="transmembrane region" description="Helical" evidence="6">
    <location>
        <begin position="164"/>
        <end position="186"/>
    </location>
</feature>
<feature type="transmembrane region" description="Helical" evidence="6">
    <location>
        <begin position="193"/>
        <end position="214"/>
    </location>
</feature>
<sequence length="384" mass="40743">MPGRHTGDGAIGRRSVTAGPLVALITLAAALVATHVADVPLRDPDGVASRRLVFVVGLALGLVALDVVVRASVRSATRRPSRASMRAVLRQRWGWYRSVAVGVALVSFYVTYLGYRNIKSVVPLLRPGDLFDDELAELDRVLFAGHDPFALLHSILGTGPQSHFLSLVYLFFLAFVPLSLACALVFSRNLRGGLFFTTALSINWPLGAAGYVLLPALGPIYATPVAFAHLPGSHASDLQNALLDERVTFLHNPQGDGTAQAIAAFPSLHISILFTVAMAAHLLGLTRNVRIALWALLVASSASTIYLGWHYVIDGVAGVAIGLAALGIARLLTGFVGDTTARRRLGPDHASTRAIPGRGTRHAPDTHGDREGPTASRTDGSVRS</sequence>
<keyword evidence="3 6" id="KW-1133">Transmembrane helix</keyword>
<gene>
    <name evidence="8" type="ORF">SAMN06265360_11761</name>
</gene>
<dbReference type="CDD" id="cd03386">
    <property type="entry name" value="PAP2_Aur1_like"/>
    <property type="match status" value="1"/>
</dbReference>
<feature type="transmembrane region" description="Helical" evidence="6">
    <location>
        <begin position="315"/>
        <end position="336"/>
    </location>
</feature>
<evidence type="ECO:0000313" key="9">
    <source>
        <dbReference type="Proteomes" id="UP000198348"/>
    </source>
</evidence>
<proteinExistence type="predicted"/>
<evidence type="ECO:0000256" key="4">
    <source>
        <dbReference type="ARBA" id="ARBA00023136"/>
    </source>
</evidence>
<feature type="transmembrane region" description="Helical" evidence="6">
    <location>
        <begin position="94"/>
        <end position="115"/>
    </location>
</feature>
<protein>
    <submittedName>
        <fullName evidence="8">PAP2 superfamily protein</fullName>
    </submittedName>
</protein>
<evidence type="ECO:0000256" key="3">
    <source>
        <dbReference type="ARBA" id="ARBA00022989"/>
    </source>
</evidence>
<feature type="domain" description="Inositolphosphotransferase Aur1/Ipt1" evidence="7">
    <location>
        <begin position="134"/>
        <end position="326"/>
    </location>
</feature>
<evidence type="ECO:0000256" key="6">
    <source>
        <dbReference type="SAM" id="Phobius"/>
    </source>
</evidence>
<evidence type="ECO:0000313" key="8">
    <source>
        <dbReference type="EMBL" id="SNR74897.1"/>
    </source>
</evidence>
<keyword evidence="2 6" id="KW-0812">Transmembrane</keyword>
<evidence type="ECO:0000256" key="1">
    <source>
        <dbReference type="ARBA" id="ARBA00004141"/>
    </source>
</evidence>
<feature type="region of interest" description="Disordered" evidence="5">
    <location>
        <begin position="343"/>
        <end position="384"/>
    </location>
</feature>
<name>A0A238YUT0_9PSEU</name>
<keyword evidence="9" id="KW-1185">Reference proteome</keyword>
<comment type="subcellular location">
    <subcellularLocation>
        <location evidence="1">Membrane</location>
        <topology evidence="1">Multi-pass membrane protein</topology>
    </subcellularLocation>
</comment>
<feature type="compositionally biased region" description="Polar residues" evidence="5">
    <location>
        <begin position="375"/>
        <end position="384"/>
    </location>
</feature>
<dbReference type="SUPFAM" id="SSF48317">
    <property type="entry name" value="Acid phosphatase/Vanadium-dependent haloperoxidase"/>
    <property type="match status" value="1"/>
</dbReference>
<dbReference type="Gene3D" id="1.20.144.10">
    <property type="entry name" value="Phosphatidic acid phosphatase type 2/haloperoxidase"/>
    <property type="match status" value="1"/>
</dbReference>
<dbReference type="RefSeq" id="WP_176440002.1">
    <property type="nucleotide sequence ID" value="NZ_FZNW01000017.1"/>
</dbReference>
<dbReference type="EMBL" id="FZNW01000017">
    <property type="protein sequence ID" value="SNR74897.1"/>
    <property type="molecule type" value="Genomic_DNA"/>
</dbReference>
<dbReference type="InterPro" id="IPR026841">
    <property type="entry name" value="Aur1/Ipt1"/>
</dbReference>
<keyword evidence="4 6" id="KW-0472">Membrane</keyword>
<dbReference type="InterPro" id="IPR052185">
    <property type="entry name" value="IPC_Synthase-Related"/>
</dbReference>
<dbReference type="AlphaFoldDB" id="A0A238YUT0"/>
<organism evidence="8 9">
    <name type="scientific">Haloechinothrix alba</name>
    <dbReference type="NCBI Taxonomy" id="664784"/>
    <lineage>
        <taxon>Bacteria</taxon>
        <taxon>Bacillati</taxon>
        <taxon>Actinomycetota</taxon>
        <taxon>Actinomycetes</taxon>
        <taxon>Pseudonocardiales</taxon>
        <taxon>Pseudonocardiaceae</taxon>
        <taxon>Haloechinothrix</taxon>
    </lineage>
</organism>
<feature type="transmembrane region" description="Helical" evidence="6">
    <location>
        <begin position="52"/>
        <end position="73"/>
    </location>
</feature>
<dbReference type="Proteomes" id="UP000198348">
    <property type="component" value="Unassembled WGS sequence"/>
</dbReference>
<dbReference type="InterPro" id="IPR036938">
    <property type="entry name" value="PAP2/HPO_sf"/>
</dbReference>